<comment type="caution">
    <text evidence="9">The sequence shown here is derived from an EMBL/GenBank/DDBJ whole genome shotgun (WGS) entry which is preliminary data.</text>
</comment>
<dbReference type="PANTHER" id="PTHR24324">
    <property type="entry name" value="HOMEOBOX PROTEIN HHEX"/>
    <property type="match status" value="1"/>
</dbReference>
<proteinExistence type="predicted"/>
<dbReference type="InterPro" id="IPR009057">
    <property type="entry name" value="Homeodomain-like_sf"/>
</dbReference>
<dbReference type="PANTHER" id="PTHR24324:SF5">
    <property type="entry name" value="HEMATOPOIETICALLY-EXPRESSED HOMEOBOX PROTEIN HHEX"/>
    <property type="match status" value="1"/>
</dbReference>
<comment type="subcellular location">
    <subcellularLocation>
        <location evidence="1 5 6">Nucleus</location>
    </subcellularLocation>
</comment>
<feature type="non-terminal residue" evidence="9">
    <location>
        <position position="272"/>
    </location>
</feature>
<feature type="domain" description="Homeobox" evidence="8">
    <location>
        <begin position="209"/>
        <end position="269"/>
    </location>
</feature>
<keyword evidence="3 5" id="KW-0371">Homeobox</keyword>
<reference evidence="9 10" key="1">
    <citation type="submission" date="2016-07" db="EMBL/GenBank/DDBJ databases">
        <title>Pervasive Adenine N6-methylation of Active Genes in Fungi.</title>
        <authorList>
            <consortium name="DOE Joint Genome Institute"/>
            <person name="Mondo S.J."/>
            <person name="Dannebaum R.O."/>
            <person name="Kuo R.C."/>
            <person name="Labutti K."/>
            <person name="Haridas S."/>
            <person name="Kuo A."/>
            <person name="Salamov A."/>
            <person name="Ahrendt S.R."/>
            <person name="Lipzen A."/>
            <person name="Sullivan W."/>
            <person name="Andreopoulos W.B."/>
            <person name="Clum A."/>
            <person name="Lindquist E."/>
            <person name="Daum C."/>
            <person name="Ramamoorthy G.K."/>
            <person name="Gryganskyi A."/>
            <person name="Culley D."/>
            <person name="Magnuson J.K."/>
            <person name="James T.Y."/>
            <person name="O'Malley M.A."/>
            <person name="Stajich J.E."/>
            <person name="Spatafora J.W."/>
            <person name="Visel A."/>
            <person name="Grigoriev I.V."/>
        </authorList>
    </citation>
    <scope>NUCLEOTIDE SEQUENCE [LARGE SCALE GENOMIC DNA]</scope>
    <source>
        <strain evidence="9 10">JEL800</strain>
    </source>
</reference>
<dbReference type="Gene3D" id="1.10.10.60">
    <property type="entry name" value="Homeodomain-like"/>
    <property type="match status" value="1"/>
</dbReference>
<feature type="DNA-binding region" description="Homeobox" evidence="5">
    <location>
        <begin position="211"/>
        <end position="270"/>
    </location>
</feature>
<dbReference type="SMART" id="SM00389">
    <property type="entry name" value="HOX"/>
    <property type="match status" value="1"/>
</dbReference>
<dbReference type="OrthoDB" id="6159439at2759"/>
<evidence type="ECO:0000256" key="7">
    <source>
        <dbReference type="SAM" id="MobiDB-lite"/>
    </source>
</evidence>
<protein>
    <recommendedName>
        <fullName evidence="8">Homeobox domain-containing protein</fullName>
    </recommendedName>
</protein>
<evidence type="ECO:0000313" key="10">
    <source>
        <dbReference type="Proteomes" id="UP000193642"/>
    </source>
</evidence>
<dbReference type="EMBL" id="MCGO01000014">
    <property type="protein sequence ID" value="ORY47205.1"/>
    <property type="molecule type" value="Genomic_DNA"/>
</dbReference>
<organism evidence="9 10">
    <name type="scientific">Rhizoclosmatium globosum</name>
    <dbReference type="NCBI Taxonomy" id="329046"/>
    <lineage>
        <taxon>Eukaryota</taxon>
        <taxon>Fungi</taxon>
        <taxon>Fungi incertae sedis</taxon>
        <taxon>Chytridiomycota</taxon>
        <taxon>Chytridiomycota incertae sedis</taxon>
        <taxon>Chytridiomycetes</taxon>
        <taxon>Chytridiales</taxon>
        <taxon>Chytriomycetaceae</taxon>
        <taxon>Rhizoclosmatium</taxon>
    </lineage>
</organism>
<accession>A0A1Y2CLI7</accession>
<evidence type="ECO:0000256" key="1">
    <source>
        <dbReference type="ARBA" id="ARBA00004123"/>
    </source>
</evidence>
<keyword evidence="2 5" id="KW-0238">DNA-binding</keyword>
<evidence type="ECO:0000256" key="3">
    <source>
        <dbReference type="ARBA" id="ARBA00023155"/>
    </source>
</evidence>
<dbReference type="InterPro" id="IPR001356">
    <property type="entry name" value="HD"/>
</dbReference>
<dbReference type="InterPro" id="IPR051000">
    <property type="entry name" value="Homeobox_DNA-bind_prot"/>
</dbReference>
<feature type="compositionally biased region" description="Polar residues" evidence="7">
    <location>
        <begin position="193"/>
        <end position="210"/>
    </location>
</feature>
<dbReference type="GO" id="GO:0030154">
    <property type="term" value="P:cell differentiation"/>
    <property type="evidence" value="ECO:0007669"/>
    <property type="project" value="TreeGrafter"/>
</dbReference>
<evidence type="ECO:0000256" key="6">
    <source>
        <dbReference type="RuleBase" id="RU000682"/>
    </source>
</evidence>
<keyword evidence="4 5" id="KW-0539">Nucleus</keyword>
<dbReference type="PROSITE" id="PS50071">
    <property type="entry name" value="HOMEOBOX_2"/>
    <property type="match status" value="1"/>
</dbReference>
<dbReference type="CDD" id="cd00086">
    <property type="entry name" value="homeodomain"/>
    <property type="match status" value="1"/>
</dbReference>
<dbReference type="STRING" id="329046.A0A1Y2CLI7"/>
<name>A0A1Y2CLI7_9FUNG</name>
<evidence type="ECO:0000256" key="2">
    <source>
        <dbReference type="ARBA" id="ARBA00023125"/>
    </source>
</evidence>
<evidence type="ECO:0000256" key="4">
    <source>
        <dbReference type="ARBA" id="ARBA00023242"/>
    </source>
</evidence>
<evidence type="ECO:0000259" key="8">
    <source>
        <dbReference type="PROSITE" id="PS50071"/>
    </source>
</evidence>
<gene>
    <name evidence="9" type="ORF">BCR33DRAFT_714972</name>
</gene>
<dbReference type="GO" id="GO:0000978">
    <property type="term" value="F:RNA polymerase II cis-regulatory region sequence-specific DNA binding"/>
    <property type="evidence" value="ECO:0007669"/>
    <property type="project" value="TreeGrafter"/>
</dbReference>
<dbReference type="GO" id="GO:0005634">
    <property type="term" value="C:nucleus"/>
    <property type="evidence" value="ECO:0007669"/>
    <property type="project" value="UniProtKB-SubCell"/>
</dbReference>
<dbReference type="Proteomes" id="UP000193642">
    <property type="component" value="Unassembled WGS sequence"/>
</dbReference>
<evidence type="ECO:0000256" key="5">
    <source>
        <dbReference type="PROSITE-ProRule" id="PRU00108"/>
    </source>
</evidence>
<dbReference type="Pfam" id="PF00046">
    <property type="entry name" value="Homeodomain"/>
    <property type="match status" value="1"/>
</dbReference>
<dbReference type="GO" id="GO:0006357">
    <property type="term" value="P:regulation of transcription by RNA polymerase II"/>
    <property type="evidence" value="ECO:0007669"/>
    <property type="project" value="TreeGrafter"/>
</dbReference>
<evidence type="ECO:0000313" key="9">
    <source>
        <dbReference type="EMBL" id="ORY47205.1"/>
    </source>
</evidence>
<feature type="region of interest" description="Disordered" evidence="7">
    <location>
        <begin position="193"/>
        <end position="218"/>
    </location>
</feature>
<keyword evidence="10" id="KW-1185">Reference proteome</keyword>
<dbReference type="AlphaFoldDB" id="A0A1Y2CLI7"/>
<dbReference type="SUPFAM" id="SSF46689">
    <property type="entry name" value="Homeodomain-like"/>
    <property type="match status" value="1"/>
</dbReference>
<sequence length="272" mass="30278">MAYIKNSAASAKTFTLHSNAPSHYNNAEPSVRELASRRDIIEYLSLRPSNESNIPQDITIITQPRYPTVVTTIPGFLPGDVLLNIPAGYRFSGPSIVSSTQTADSPSMTTLSPMGSVPEVLMEELNSNFGTPTLSQDDETQTASSCNSNLFASNLEADPFAFLLSGPLEQPTNSLTADISQWLDIMFEPSAQVQLPGRSSPTTDLSSGNTKQRKRVHLSQMQRDYLTSVFKENKMPDPKMLKELAQKLGTENKHVRYWFQNRRADERRKSKF</sequence>